<feature type="region of interest" description="Disordered" evidence="10">
    <location>
        <begin position="695"/>
        <end position="776"/>
    </location>
</feature>
<reference evidence="11" key="1">
    <citation type="journal article" date="2023" name="Front. Mar. Sci.">
        <title>A new Merluccius polli reference genome to investigate the effects of global change in West African waters.</title>
        <authorList>
            <person name="Mateo J.L."/>
            <person name="Blanco-Fernandez C."/>
            <person name="Garcia-Vazquez E."/>
            <person name="Machado-Schiaffino G."/>
        </authorList>
    </citation>
    <scope>NUCLEOTIDE SEQUENCE</scope>
    <source>
        <strain evidence="11">C29</strain>
        <tissue evidence="11">Fin</tissue>
    </source>
</reference>
<comment type="caution">
    <text evidence="9">Lacks conserved residue(s) required for the propagation of feature annotation.</text>
</comment>
<organism evidence="11 12">
    <name type="scientific">Merluccius polli</name>
    <name type="common">Benguela hake</name>
    <name type="synonym">Merluccius cadenati</name>
    <dbReference type="NCBI Taxonomy" id="89951"/>
    <lineage>
        <taxon>Eukaryota</taxon>
        <taxon>Metazoa</taxon>
        <taxon>Chordata</taxon>
        <taxon>Craniata</taxon>
        <taxon>Vertebrata</taxon>
        <taxon>Euteleostomi</taxon>
        <taxon>Actinopterygii</taxon>
        <taxon>Neopterygii</taxon>
        <taxon>Teleostei</taxon>
        <taxon>Neoteleostei</taxon>
        <taxon>Acanthomorphata</taxon>
        <taxon>Zeiogadaria</taxon>
        <taxon>Gadariae</taxon>
        <taxon>Gadiformes</taxon>
        <taxon>Gadoidei</taxon>
        <taxon>Merlucciidae</taxon>
        <taxon>Merluccius</taxon>
    </lineage>
</organism>
<feature type="compositionally biased region" description="Basic residues" evidence="10">
    <location>
        <begin position="767"/>
        <end position="776"/>
    </location>
</feature>
<proteinExistence type="inferred from homology"/>
<evidence type="ECO:0000313" key="11">
    <source>
        <dbReference type="EMBL" id="KAK0132352.1"/>
    </source>
</evidence>
<evidence type="ECO:0000256" key="7">
    <source>
        <dbReference type="ARBA" id="ARBA00023055"/>
    </source>
</evidence>
<dbReference type="GO" id="GO:0006869">
    <property type="term" value="P:lipid transport"/>
    <property type="evidence" value="ECO:0007669"/>
    <property type="project" value="UniProtKB-KW"/>
</dbReference>
<feature type="transmembrane region" description="Helical" evidence="9">
    <location>
        <begin position="361"/>
        <end position="383"/>
    </location>
</feature>
<dbReference type="GO" id="GO:0000422">
    <property type="term" value="P:autophagy of mitochondrion"/>
    <property type="evidence" value="ECO:0007669"/>
    <property type="project" value="TreeGrafter"/>
</dbReference>
<keyword evidence="5 9" id="KW-1133">Transmembrane helix</keyword>
<keyword evidence="12" id="KW-1185">Reference proteome</keyword>
<dbReference type="AlphaFoldDB" id="A0AA47NQ34"/>
<dbReference type="Pfam" id="PF04109">
    <property type="entry name" value="ATG9"/>
    <property type="match status" value="1"/>
</dbReference>
<evidence type="ECO:0000256" key="9">
    <source>
        <dbReference type="RuleBase" id="RU364027"/>
    </source>
</evidence>
<dbReference type="Proteomes" id="UP001174136">
    <property type="component" value="Unassembled WGS sequence"/>
</dbReference>
<evidence type="ECO:0000256" key="1">
    <source>
        <dbReference type="ARBA" id="ARBA00004511"/>
    </source>
</evidence>
<dbReference type="InterPro" id="IPR009057">
    <property type="entry name" value="Homeodomain-like_sf"/>
</dbReference>
<feature type="region of interest" description="Disordered" evidence="10">
    <location>
        <begin position="625"/>
        <end position="652"/>
    </location>
</feature>
<comment type="caution">
    <text evidence="11">The sequence shown here is derived from an EMBL/GenBank/DDBJ whole genome shotgun (WGS) entry which is preliminary data.</text>
</comment>
<dbReference type="InterPro" id="IPR007241">
    <property type="entry name" value="Autophagy-rel_prot_9"/>
</dbReference>
<protein>
    <recommendedName>
        <fullName evidence="9">Autophagy-related protein 9</fullName>
    </recommendedName>
</protein>
<comment type="function">
    <text evidence="9">Phospholipid scramblase involved in autophagy. Cycles between the preautophagosomal structure/phagophore assembly site (PAS) and the cytoplasmic vesicle pool and supplies membrane for the growing autophagosome. Lipid scramblase activity plays a key role in preautophagosomal structure/phagophore assembly by distributing the phospholipids that arrive through ATG2 from the cytoplasmic to the luminal leaflet of the bilayer, thereby driving autophagosomal membrane expansion.</text>
</comment>
<dbReference type="PANTHER" id="PTHR13038">
    <property type="entry name" value="APG9 AUTOPHAGY 9"/>
    <property type="match status" value="1"/>
</dbReference>
<feature type="transmembrane region" description="Helical" evidence="9">
    <location>
        <begin position="390"/>
        <end position="411"/>
    </location>
</feature>
<sequence length="1010" mass="115401">MANLEAYQEYQRIEDFEEDSPPGEEDLLVHVPEGLKVPPEKWLCMYGDVRVLRTDFLFVVTFTTFLFNCVEYDILFANRAVNHTGPGQNPLDRNKVTLPDAILPSQQCTEKIQENSWIIFLLIMATIFWMYRLVKVFCNILSYWEIRQFYIKALKIRMDDLCNFTWQEVQDRLISLQREQQMCIHKKELTELDIYHRILRFKNYMVAMVNKSLLPVHLQLPLLGNIVFLTQGLKYNFELILFWGPGSLFQNKWNLHPKYKRAGNRLELAQQLSRIILLMGVANLLLCPFILVWQVLYAFFSYTEVIRREPGSLGARRWSLYGRLYLRHFNELNHELHGRLGRGYKPTSKYMNSFTSPLMTVLAKNVAFFSGSVLAVLIALTVYDEDVLTVQHILTAITVLGVVITITRSFIPDEHMVWCPEQLLQCVLAHIHYMPDHWRGHANKGETRDEVAQLFQYKAVFILEELLSPIVTPFVLIFLLRNKSLEIIDFFRNFTVEVWMSEGQTEASLYQQAENGKTELSLMHFTIKNPRWQPPQESSVFISHLKDKVHHDAQVGPSTQLLLSEAPLCTSLLSNQSGSGPDNLLASVLAHPVLTASGLPGRDRRFIPPSTSAAAAASVLASLSASQLPPHPGRSRSHNPLPSALHPDSPLYHSDRTIIDSMSNSDTRLRSNTLLSEFSSAEMSLHAIYMHEVHQQSSQPHRTSGHWLNPVPMRELHTDTGAPQAPSVHSVHLGGWKEEEEEEEDDDDEGEEEIISGSTPKQDGRRGRGRGARRHHAVPDEIRATLIDHVINHRLTMAEAGRRVQPNVPRSTVSSIIQTFCRENRIGRQPRTGGRGKLLNDQQEQDICNMVMANNAITLRQIRTAIIEDNAIFQNVNSISISTTDRILNKHQMTMKQLYRVPFERNSDRVKELQYHMSNSDTRLRSNTLLSEFSSAEMSLHAIYMHETILSTIASQWRRQVAECSLMCPALQSPPSSKPFAGKTGLDDNLARVAEENFSMTNKNKTSVTW</sequence>
<evidence type="ECO:0000256" key="2">
    <source>
        <dbReference type="ARBA" id="ARBA00006185"/>
    </source>
</evidence>
<keyword evidence="8 9" id="KW-0472">Membrane</keyword>
<evidence type="ECO:0000313" key="12">
    <source>
        <dbReference type="Proteomes" id="UP001174136"/>
    </source>
</evidence>
<accession>A0AA47NQ34</accession>
<evidence type="ECO:0000256" key="4">
    <source>
        <dbReference type="ARBA" id="ARBA00022692"/>
    </source>
</evidence>
<dbReference type="GO" id="GO:0034497">
    <property type="term" value="P:protein localization to phagophore assembly site"/>
    <property type="evidence" value="ECO:0007669"/>
    <property type="project" value="TreeGrafter"/>
</dbReference>
<dbReference type="SUPFAM" id="SSF46689">
    <property type="entry name" value="Homeodomain-like"/>
    <property type="match status" value="1"/>
</dbReference>
<feature type="transmembrane region" description="Helical" evidence="9">
    <location>
        <begin position="275"/>
        <end position="300"/>
    </location>
</feature>
<keyword evidence="7 9" id="KW-0445">Lipid transport</keyword>
<keyword evidence="6 9" id="KW-0072">Autophagy</keyword>
<evidence type="ECO:0000256" key="3">
    <source>
        <dbReference type="ARBA" id="ARBA00022448"/>
    </source>
</evidence>
<feature type="transmembrane region" description="Helical" evidence="9">
    <location>
        <begin position="116"/>
        <end position="134"/>
    </location>
</feature>
<dbReference type="GO" id="GO:0034727">
    <property type="term" value="P:piecemeal microautophagy of the nucleus"/>
    <property type="evidence" value="ECO:0007669"/>
    <property type="project" value="TreeGrafter"/>
</dbReference>
<feature type="compositionally biased region" description="Acidic residues" evidence="10">
    <location>
        <begin position="738"/>
        <end position="754"/>
    </location>
</feature>
<comment type="subcellular location">
    <subcellularLocation>
        <location evidence="1 9">Preautophagosomal structure membrane</location>
        <topology evidence="1 9">Multi-pass membrane protein</topology>
    </subcellularLocation>
</comment>
<name>A0AA47NQ34_MERPO</name>
<dbReference type="GO" id="GO:0061709">
    <property type="term" value="P:reticulophagy"/>
    <property type="evidence" value="ECO:0007669"/>
    <property type="project" value="TreeGrafter"/>
</dbReference>
<keyword evidence="3 9" id="KW-0813">Transport</keyword>
<evidence type="ECO:0000256" key="10">
    <source>
        <dbReference type="SAM" id="MobiDB-lite"/>
    </source>
</evidence>
<keyword evidence="4 9" id="KW-0812">Transmembrane</keyword>
<comment type="similarity">
    <text evidence="2 9">Belongs to the ATG9 family.</text>
</comment>
<evidence type="ECO:0000256" key="5">
    <source>
        <dbReference type="ARBA" id="ARBA00022989"/>
    </source>
</evidence>
<dbReference type="EMBL" id="JAOPHQ010006269">
    <property type="protein sequence ID" value="KAK0132352.1"/>
    <property type="molecule type" value="Genomic_DNA"/>
</dbReference>
<gene>
    <name evidence="11" type="ORF">N1851_032775</name>
</gene>
<dbReference type="PANTHER" id="PTHR13038:SF14">
    <property type="entry name" value="AUTOPHAGY-RELATED PROTEIN 9B"/>
    <property type="match status" value="1"/>
</dbReference>
<dbReference type="GO" id="GO:0005776">
    <property type="term" value="C:autophagosome"/>
    <property type="evidence" value="ECO:0007669"/>
    <property type="project" value="TreeGrafter"/>
</dbReference>
<dbReference type="GO" id="GO:0034045">
    <property type="term" value="C:phagophore assembly site membrane"/>
    <property type="evidence" value="ECO:0007669"/>
    <property type="project" value="UniProtKB-SubCell"/>
</dbReference>
<evidence type="ECO:0000256" key="6">
    <source>
        <dbReference type="ARBA" id="ARBA00023006"/>
    </source>
</evidence>
<evidence type="ECO:0000256" key="8">
    <source>
        <dbReference type="ARBA" id="ARBA00023136"/>
    </source>
</evidence>